<reference evidence="1 2" key="1">
    <citation type="submission" date="2024-02" db="EMBL/GenBank/DDBJ databases">
        <title>de novo genome assembly of Solanum bulbocastanum strain 11H21.</title>
        <authorList>
            <person name="Hosaka A.J."/>
        </authorList>
    </citation>
    <scope>NUCLEOTIDE SEQUENCE [LARGE SCALE GENOMIC DNA]</scope>
    <source>
        <tissue evidence="1">Young leaves</tissue>
    </source>
</reference>
<keyword evidence="2" id="KW-1185">Reference proteome</keyword>
<name>A0AAN8U1T1_SOLBU</name>
<dbReference type="AlphaFoldDB" id="A0AAN8U1T1"/>
<organism evidence="1 2">
    <name type="scientific">Solanum bulbocastanum</name>
    <name type="common">Wild potato</name>
    <dbReference type="NCBI Taxonomy" id="147425"/>
    <lineage>
        <taxon>Eukaryota</taxon>
        <taxon>Viridiplantae</taxon>
        <taxon>Streptophyta</taxon>
        <taxon>Embryophyta</taxon>
        <taxon>Tracheophyta</taxon>
        <taxon>Spermatophyta</taxon>
        <taxon>Magnoliopsida</taxon>
        <taxon>eudicotyledons</taxon>
        <taxon>Gunneridae</taxon>
        <taxon>Pentapetalae</taxon>
        <taxon>asterids</taxon>
        <taxon>lamiids</taxon>
        <taxon>Solanales</taxon>
        <taxon>Solanaceae</taxon>
        <taxon>Solanoideae</taxon>
        <taxon>Solaneae</taxon>
        <taxon>Solanum</taxon>
    </lineage>
</organism>
<sequence length="128" mass="14958">MLTTRDFEEQMQPSFQLEEELGQIYHISQRRCPRLKRLVMPSWEKIDKQTICSAFHEWKDLESLTMPSLQKPTYVIEKIGRSCKKISELKIMTPYDILFAYALVSFLTNLNVLSVRCTELSKPATAIL</sequence>
<proteinExistence type="predicted"/>
<dbReference type="Proteomes" id="UP001371456">
    <property type="component" value="Unassembled WGS sequence"/>
</dbReference>
<dbReference type="Gene3D" id="3.80.10.10">
    <property type="entry name" value="Ribonuclease Inhibitor"/>
    <property type="match status" value="1"/>
</dbReference>
<protein>
    <submittedName>
        <fullName evidence="1">Uncharacterized protein</fullName>
    </submittedName>
</protein>
<dbReference type="SUPFAM" id="SSF52047">
    <property type="entry name" value="RNI-like"/>
    <property type="match status" value="1"/>
</dbReference>
<dbReference type="PANTHER" id="PTHR38926">
    <property type="entry name" value="F-BOX DOMAIN CONTAINING PROTEIN, EXPRESSED"/>
    <property type="match status" value="1"/>
</dbReference>
<evidence type="ECO:0000313" key="2">
    <source>
        <dbReference type="Proteomes" id="UP001371456"/>
    </source>
</evidence>
<dbReference type="PANTHER" id="PTHR38926:SF57">
    <property type="entry name" value="F-BOX DOMAIN-CONTAINING PROTEIN"/>
    <property type="match status" value="1"/>
</dbReference>
<dbReference type="InterPro" id="IPR032675">
    <property type="entry name" value="LRR_dom_sf"/>
</dbReference>
<accession>A0AAN8U1T1</accession>
<dbReference type="EMBL" id="JBANQN010000001">
    <property type="protein sequence ID" value="KAK6802957.1"/>
    <property type="molecule type" value="Genomic_DNA"/>
</dbReference>
<gene>
    <name evidence="1" type="ORF">RDI58_000741</name>
</gene>
<evidence type="ECO:0000313" key="1">
    <source>
        <dbReference type="EMBL" id="KAK6802957.1"/>
    </source>
</evidence>
<comment type="caution">
    <text evidence="1">The sequence shown here is derived from an EMBL/GenBank/DDBJ whole genome shotgun (WGS) entry which is preliminary data.</text>
</comment>